<dbReference type="OrthoDB" id="10285098at2759"/>
<evidence type="ECO:0000256" key="1">
    <source>
        <dbReference type="SAM" id="SignalP"/>
    </source>
</evidence>
<dbReference type="AlphaFoldDB" id="A0A397ULY2"/>
<accession>A0A397ULY2</accession>
<evidence type="ECO:0000313" key="2">
    <source>
        <dbReference type="EMBL" id="RIB11154.1"/>
    </source>
</evidence>
<dbReference type="EMBL" id="QKWP01001167">
    <property type="protein sequence ID" value="RIB11154.1"/>
    <property type="molecule type" value="Genomic_DNA"/>
</dbReference>
<comment type="caution">
    <text evidence="2">The sequence shown here is derived from an EMBL/GenBank/DDBJ whole genome shotgun (WGS) entry which is preliminary data.</text>
</comment>
<organism evidence="2 3">
    <name type="scientific">Gigaspora rosea</name>
    <dbReference type="NCBI Taxonomy" id="44941"/>
    <lineage>
        <taxon>Eukaryota</taxon>
        <taxon>Fungi</taxon>
        <taxon>Fungi incertae sedis</taxon>
        <taxon>Mucoromycota</taxon>
        <taxon>Glomeromycotina</taxon>
        <taxon>Glomeromycetes</taxon>
        <taxon>Diversisporales</taxon>
        <taxon>Gigasporaceae</taxon>
        <taxon>Gigaspora</taxon>
    </lineage>
</organism>
<reference evidence="2 3" key="1">
    <citation type="submission" date="2018-06" db="EMBL/GenBank/DDBJ databases">
        <title>Comparative genomics reveals the genomic features of Rhizophagus irregularis, R. cerebriforme, R. diaphanum and Gigaspora rosea, and their symbiotic lifestyle signature.</title>
        <authorList>
            <person name="Morin E."/>
            <person name="San Clemente H."/>
            <person name="Chen E.C.H."/>
            <person name="De La Providencia I."/>
            <person name="Hainaut M."/>
            <person name="Kuo A."/>
            <person name="Kohler A."/>
            <person name="Murat C."/>
            <person name="Tang N."/>
            <person name="Roy S."/>
            <person name="Loubradou J."/>
            <person name="Henrissat B."/>
            <person name="Grigoriev I.V."/>
            <person name="Corradi N."/>
            <person name="Roux C."/>
            <person name="Martin F.M."/>
        </authorList>
    </citation>
    <scope>NUCLEOTIDE SEQUENCE [LARGE SCALE GENOMIC DNA]</scope>
    <source>
        <strain evidence="2 3">DAOM 194757</strain>
    </source>
</reference>
<feature type="signal peptide" evidence="1">
    <location>
        <begin position="1"/>
        <end position="22"/>
    </location>
</feature>
<proteinExistence type="predicted"/>
<gene>
    <name evidence="2" type="ORF">C2G38_2204184</name>
</gene>
<sequence>MNGNLILISIFLLLTRSFTVKANVGWSDCSFNAIDVPIMDATFFSPDPIGPAGTNLSVQVTQSLIKPTTRFTKLVIQFTSVKGTPIGHSRHPLVESIDKIDDTFLAVVPQFLPANYLIKVAVVEVGLGGYTWNCILFHRP</sequence>
<protein>
    <recommendedName>
        <fullName evidence="4">MD-2-related lipid-recognition domain-containing protein</fullName>
    </recommendedName>
</protein>
<keyword evidence="3" id="KW-1185">Reference proteome</keyword>
<keyword evidence="1" id="KW-0732">Signal</keyword>
<name>A0A397ULY2_9GLOM</name>
<evidence type="ECO:0000313" key="3">
    <source>
        <dbReference type="Proteomes" id="UP000266673"/>
    </source>
</evidence>
<feature type="chain" id="PRO_5017379681" description="MD-2-related lipid-recognition domain-containing protein" evidence="1">
    <location>
        <begin position="23"/>
        <end position="140"/>
    </location>
</feature>
<evidence type="ECO:0008006" key="4">
    <source>
        <dbReference type="Google" id="ProtNLM"/>
    </source>
</evidence>
<dbReference type="Proteomes" id="UP000266673">
    <property type="component" value="Unassembled WGS sequence"/>
</dbReference>